<evidence type="ECO:0000256" key="1">
    <source>
        <dbReference type="SAM" id="Phobius"/>
    </source>
</evidence>
<accession>A0A371CVA7</accession>
<keyword evidence="1" id="KW-0472">Membrane</keyword>
<keyword evidence="1" id="KW-0812">Transmembrane</keyword>
<keyword evidence="1" id="KW-1133">Transmembrane helix</keyword>
<proteinExistence type="predicted"/>
<dbReference type="AlphaFoldDB" id="A0A371CVA7"/>
<dbReference type="EMBL" id="KZ857453">
    <property type="protein sequence ID" value="RDX44205.1"/>
    <property type="molecule type" value="Genomic_DNA"/>
</dbReference>
<reference evidence="2 3" key="1">
    <citation type="journal article" date="2018" name="Biotechnol. Biofuels">
        <title>Integrative visual omics of the white-rot fungus Polyporus brumalis exposes the biotechnological potential of its oxidative enzymes for delignifying raw plant biomass.</title>
        <authorList>
            <person name="Miyauchi S."/>
            <person name="Rancon A."/>
            <person name="Drula E."/>
            <person name="Hage H."/>
            <person name="Chaduli D."/>
            <person name="Favel A."/>
            <person name="Grisel S."/>
            <person name="Henrissat B."/>
            <person name="Herpoel-Gimbert I."/>
            <person name="Ruiz-Duenas F.J."/>
            <person name="Chevret D."/>
            <person name="Hainaut M."/>
            <person name="Lin J."/>
            <person name="Wang M."/>
            <person name="Pangilinan J."/>
            <person name="Lipzen A."/>
            <person name="Lesage-Meessen L."/>
            <person name="Navarro D."/>
            <person name="Riley R."/>
            <person name="Grigoriev I.V."/>
            <person name="Zhou S."/>
            <person name="Raouche S."/>
            <person name="Rosso M.N."/>
        </authorList>
    </citation>
    <scope>NUCLEOTIDE SEQUENCE [LARGE SCALE GENOMIC DNA]</scope>
    <source>
        <strain evidence="2 3">BRFM 1820</strain>
    </source>
</reference>
<sequence>MGQRLSYCRGDADEGYLCFSFCLIKAFFCNELARLIFPVILFHLLLLVGAALLRYYLVAAFTPSSASSSYVRVVRRGIRAKATTQRAASEFNLPDETAATVNA</sequence>
<organism evidence="2 3">
    <name type="scientific">Lentinus brumalis</name>
    <dbReference type="NCBI Taxonomy" id="2498619"/>
    <lineage>
        <taxon>Eukaryota</taxon>
        <taxon>Fungi</taxon>
        <taxon>Dikarya</taxon>
        <taxon>Basidiomycota</taxon>
        <taxon>Agaricomycotina</taxon>
        <taxon>Agaricomycetes</taxon>
        <taxon>Polyporales</taxon>
        <taxon>Polyporaceae</taxon>
        <taxon>Lentinus</taxon>
    </lineage>
</organism>
<protein>
    <submittedName>
        <fullName evidence="2">Uncharacterized protein</fullName>
    </submittedName>
</protein>
<name>A0A371CVA7_9APHY</name>
<evidence type="ECO:0000313" key="2">
    <source>
        <dbReference type="EMBL" id="RDX44205.1"/>
    </source>
</evidence>
<feature type="transmembrane region" description="Helical" evidence="1">
    <location>
        <begin position="35"/>
        <end position="57"/>
    </location>
</feature>
<gene>
    <name evidence="2" type="ORF">OH76DRAFT_1409316</name>
</gene>
<dbReference type="Proteomes" id="UP000256964">
    <property type="component" value="Unassembled WGS sequence"/>
</dbReference>
<evidence type="ECO:0000313" key="3">
    <source>
        <dbReference type="Proteomes" id="UP000256964"/>
    </source>
</evidence>
<keyword evidence="3" id="KW-1185">Reference proteome</keyword>